<dbReference type="GO" id="GO:0000727">
    <property type="term" value="P:double-strand break repair via break-induced replication"/>
    <property type="evidence" value="ECO:0000318"/>
    <property type="project" value="GO_Central"/>
</dbReference>
<dbReference type="InterPro" id="IPR041562">
    <property type="entry name" value="MCM_lid"/>
</dbReference>
<keyword evidence="2" id="KW-0547">Nucleotide-binding</keyword>
<name>A0A7M7NHF7_STRPU</name>
<evidence type="ECO:0000259" key="12">
    <source>
        <dbReference type="Pfam" id="PF26063"/>
    </source>
</evidence>
<organism evidence="13 14">
    <name type="scientific">Strongylocentrotus purpuratus</name>
    <name type="common">Purple sea urchin</name>
    <dbReference type="NCBI Taxonomy" id="7668"/>
    <lineage>
        <taxon>Eukaryota</taxon>
        <taxon>Metazoa</taxon>
        <taxon>Echinodermata</taxon>
        <taxon>Eleutherozoa</taxon>
        <taxon>Echinozoa</taxon>
        <taxon>Echinoidea</taxon>
        <taxon>Euechinoidea</taxon>
        <taxon>Echinacea</taxon>
        <taxon>Camarodonta</taxon>
        <taxon>Echinidea</taxon>
        <taxon>Strongylocentrotidae</taxon>
        <taxon>Strongylocentrotus</taxon>
    </lineage>
</organism>
<dbReference type="InterPro" id="IPR031327">
    <property type="entry name" value="MCM"/>
</dbReference>
<evidence type="ECO:0000256" key="9">
    <source>
        <dbReference type="ARBA" id="ARBA00067689"/>
    </source>
</evidence>
<comment type="function">
    <text evidence="8">Plays an important role in meiotic recombination and associated DNA double-strand break repair.</text>
</comment>
<dbReference type="InterPro" id="IPR058769">
    <property type="entry name" value="MCMDC2_N"/>
</dbReference>
<feature type="domain" description="MCM C-terminal AAA(+) ATPase" evidence="10">
    <location>
        <begin position="360"/>
        <end position="503"/>
    </location>
</feature>
<proteinExistence type="predicted"/>
<evidence type="ECO:0000256" key="8">
    <source>
        <dbReference type="ARBA" id="ARBA00059210"/>
    </source>
</evidence>
<evidence type="ECO:0000313" key="14">
    <source>
        <dbReference type="Proteomes" id="UP000007110"/>
    </source>
</evidence>
<keyword evidence="1" id="KW-0597">Phosphoprotein</keyword>
<evidence type="ECO:0000256" key="4">
    <source>
        <dbReference type="ARBA" id="ARBA00022840"/>
    </source>
</evidence>
<dbReference type="GO" id="GO:0005634">
    <property type="term" value="C:nucleus"/>
    <property type="evidence" value="ECO:0000318"/>
    <property type="project" value="GO_Central"/>
</dbReference>
<dbReference type="PANTHER" id="PTHR11630">
    <property type="entry name" value="DNA REPLICATION LICENSING FACTOR MCM FAMILY MEMBER"/>
    <property type="match status" value="1"/>
</dbReference>
<feature type="domain" description="MCMDC2 N-terminal" evidence="12">
    <location>
        <begin position="14"/>
        <end position="113"/>
    </location>
</feature>
<protein>
    <recommendedName>
        <fullName evidence="9">Minichromosome maintenance domain-containing protein 2</fullName>
    </recommendedName>
</protein>
<evidence type="ECO:0000256" key="1">
    <source>
        <dbReference type="ARBA" id="ARBA00022553"/>
    </source>
</evidence>
<dbReference type="Pfam" id="PF26063">
    <property type="entry name" value="MCMDC2_N"/>
    <property type="match status" value="1"/>
</dbReference>
<evidence type="ECO:0000256" key="7">
    <source>
        <dbReference type="ARBA" id="ARBA00023254"/>
    </source>
</evidence>
<keyword evidence="14" id="KW-1185">Reference proteome</keyword>
<keyword evidence="5" id="KW-0238">DNA-binding</keyword>
<dbReference type="GO" id="GO:0005524">
    <property type="term" value="F:ATP binding"/>
    <property type="evidence" value="ECO:0007669"/>
    <property type="project" value="UniProtKB-KW"/>
</dbReference>
<evidence type="ECO:0000256" key="6">
    <source>
        <dbReference type="ARBA" id="ARBA00023204"/>
    </source>
</evidence>
<dbReference type="FunFam" id="3.40.50.300:FF:001155">
    <property type="entry name" value="minichromosome maintenance domain-containing protein 2"/>
    <property type="match status" value="1"/>
</dbReference>
<keyword evidence="3" id="KW-0227">DNA damage</keyword>
<dbReference type="CTD" id="157777"/>
<dbReference type="InParanoid" id="A0A7M7NHF7"/>
<dbReference type="OMA" id="SICLVPR"/>
<evidence type="ECO:0000313" key="13">
    <source>
        <dbReference type="EnsemblMetazoa" id="XP_030836536"/>
    </source>
</evidence>
<dbReference type="Proteomes" id="UP000007110">
    <property type="component" value="Unassembled WGS sequence"/>
</dbReference>
<dbReference type="Pfam" id="PF00493">
    <property type="entry name" value="MCM"/>
    <property type="match status" value="1"/>
</dbReference>
<accession>A0A7M7NHF7</accession>
<keyword evidence="4" id="KW-0067">ATP-binding</keyword>
<dbReference type="GO" id="GO:0003677">
    <property type="term" value="F:DNA binding"/>
    <property type="evidence" value="ECO:0007669"/>
    <property type="project" value="UniProtKB-KW"/>
</dbReference>
<keyword evidence="7" id="KW-0469">Meiosis</keyword>
<dbReference type="OrthoDB" id="2015372at2759"/>
<dbReference type="InterPro" id="IPR027417">
    <property type="entry name" value="P-loop_NTPase"/>
</dbReference>
<dbReference type="EnsemblMetazoa" id="XM_030980676">
    <property type="protein sequence ID" value="XP_030836536"/>
    <property type="gene ID" value="LOC100890707"/>
</dbReference>
<evidence type="ECO:0000256" key="5">
    <source>
        <dbReference type="ARBA" id="ARBA00023125"/>
    </source>
</evidence>
<dbReference type="KEGG" id="spu:100890707"/>
<evidence type="ECO:0000259" key="10">
    <source>
        <dbReference type="Pfam" id="PF00493"/>
    </source>
</evidence>
<reference evidence="14" key="1">
    <citation type="submission" date="2015-02" db="EMBL/GenBank/DDBJ databases">
        <title>Genome sequencing for Strongylocentrotus purpuratus.</title>
        <authorList>
            <person name="Murali S."/>
            <person name="Liu Y."/>
            <person name="Vee V."/>
            <person name="English A."/>
            <person name="Wang M."/>
            <person name="Skinner E."/>
            <person name="Han Y."/>
            <person name="Muzny D.M."/>
            <person name="Worley K.C."/>
            <person name="Gibbs R.A."/>
        </authorList>
    </citation>
    <scope>NUCLEOTIDE SEQUENCE</scope>
</reference>
<sequence length="680" mass="76058">MLAAARIQQDKLTLKESALRYLDQTGQLASIKNKCVDIQQSNEKQVQIYSFLILIDIQELCQIDAELTNMVTCKPSDAYTLFQEVCFTASHTLGVIPKSIKPTQIHCNLRLNGLPTLPSYVLRPRDFFASKFASRFYQFVGVVCSMTSPSKYTRCAKYRCPISECFGSDENTYVRLHTAGAKEAQTVRNDFHCFYCGTLLVEDVNGRIIGERLVLKMVCKDAFYEASCPQYHQSITVYVRDDLMPTVFLGGCFNVIGIPTIENRGSRMSLAFEANNILLIDQPSIPLIPKTIPQRIHTLYADRASSPWSFSSSLAYLFAPDIAPPGTFHKLKLHLLLSLMQSTQSENILDVLAVGKDTNVLHRLMMHAASFAKQQISHASSTPIFGHIQKDAQTGACVIEAGSVVLAHQGVCLLGCLDTWKKDAKERMRAATDSRSITLTVPHTVDAGPLQIYTMPLESTLWAYSSPNVRRPKADLFVAQDIDDISAKIPEGFSMVVMCDNSDHTWDEFKEASLIHQALIGAMNVKQEHPHQAIANEDFKQFIELARQQPAELTKVAQQLIQGYFVGSRRVRSSGVRGTPFPPAALKTLTSMAAAHAKLCLRKDVNENDATLAIMLYEESITARFGYSTLNVHPIPHFRDSNMTTYLGPENDLRMQQFQEQLRRFCANHDPNFSIHSAED</sequence>
<dbReference type="GO" id="GO:0051321">
    <property type="term" value="P:meiotic cell cycle"/>
    <property type="evidence" value="ECO:0007669"/>
    <property type="project" value="UniProtKB-KW"/>
</dbReference>
<dbReference type="RefSeq" id="XP_030836536.1">
    <property type="nucleotide sequence ID" value="XM_030980676.1"/>
</dbReference>
<dbReference type="GeneID" id="100890707"/>
<evidence type="ECO:0000259" key="11">
    <source>
        <dbReference type="Pfam" id="PF17855"/>
    </source>
</evidence>
<evidence type="ECO:0000256" key="3">
    <source>
        <dbReference type="ARBA" id="ARBA00022763"/>
    </source>
</evidence>
<dbReference type="Pfam" id="PF17855">
    <property type="entry name" value="MCM_lid"/>
    <property type="match status" value="1"/>
</dbReference>
<dbReference type="Gene3D" id="3.40.50.300">
    <property type="entry name" value="P-loop containing nucleotide triphosphate hydrolases"/>
    <property type="match status" value="1"/>
</dbReference>
<reference evidence="13" key="2">
    <citation type="submission" date="2021-01" db="UniProtKB">
        <authorList>
            <consortium name="EnsemblMetazoa"/>
        </authorList>
    </citation>
    <scope>IDENTIFICATION</scope>
</reference>
<dbReference type="InterPro" id="IPR001208">
    <property type="entry name" value="MCM_dom"/>
</dbReference>
<dbReference type="PANTHER" id="PTHR11630:SF75">
    <property type="entry name" value="MINICHROMOSOME MAINTENANCE DOMAIN-CONTAINING PROTEIN 2"/>
    <property type="match status" value="1"/>
</dbReference>
<feature type="domain" description="MCM AAA-lid" evidence="11">
    <location>
        <begin position="538"/>
        <end position="621"/>
    </location>
</feature>
<dbReference type="AlphaFoldDB" id="A0A7M7NHF7"/>
<keyword evidence="6" id="KW-0234">DNA repair</keyword>
<evidence type="ECO:0000256" key="2">
    <source>
        <dbReference type="ARBA" id="ARBA00022741"/>
    </source>
</evidence>